<organism evidence="6 7">
    <name type="scientific">Exiguobacterium mexicanum</name>
    <dbReference type="NCBI Taxonomy" id="340146"/>
    <lineage>
        <taxon>Bacteria</taxon>
        <taxon>Bacillati</taxon>
        <taxon>Bacillota</taxon>
        <taxon>Bacilli</taxon>
        <taxon>Bacillales</taxon>
        <taxon>Bacillales Family XII. Incertae Sedis</taxon>
        <taxon>Exiguobacterium</taxon>
    </lineage>
</organism>
<evidence type="ECO:0000313" key="7">
    <source>
        <dbReference type="Proteomes" id="UP001230807"/>
    </source>
</evidence>
<dbReference type="EMBL" id="JASWER010000007">
    <property type="protein sequence ID" value="MDL5377383.1"/>
    <property type="molecule type" value="Genomic_DNA"/>
</dbReference>
<evidence type="ECO:0000256" key="1">
    <source>
        <dbReference type="ARBA" id="ARBA00004196"/>
    </source>
</evidence>
<protein>
    <submittedName>
        <fullName evidence="6">Sugar ABC transporter substrate-binding protein</fullName>
    </submittedName>
</protein>
<evidence type="ECO:0000256" key="4">
    <source>
        <dbReference type="SAM" id="Phobius"/>
    </source>
</evidence>
<comment type="similarity">
    <text evidence="2">Belongs to the bacterial solute-binding protein 2 family.</text>
</comment>
<evidence type="ECO:0000256" key="3">
    <source>
        <dbReference type="ARBA" id="ARBA00022729"/>
    </source>
</evidence>
<reference evidence="6 7" key="1">
    <citation type="submission" date="2023-06" db="EMBL/GenBank/DDBJ databases">
        <title>Influencing factors and mechanism of Cr(VI) reduction by facultative anaerobic Exiguobacterium sp. PY14.</title>
        <authorList>
            <person name="Zou L."/>
        </authorList>
    </citation>
    <scope>NUCLEOTIDE SEQUENCE [LARGE SCALE GENOMIC DNA]</scope>
    <source>
        <strain evidence="6 7">PY14</strain>
    </source>
</reference>
<comment type="subcellular location">
    <subcellularLocation>
        <location evidence="1">Cell envelope</location>
    </subcellularLocation>
</comment>
<sequence>MTKGFKHYWLWLPVVWALTILLITSIQLPERSSENNEVGFVFVSEKHEHANKLLAAFVRTANQKGFIPVPTTSEDSRVLEKEKLDALIDRGVEAIFVTTLDEAFIRPSLERAEREGIPIIAIDRMIDHESVLTSVMSDNVEIGRMAANHIAAQHAGLDRPIRVVEVRGTAKVRSTIDRSLGLTEYDKANDNLQVVASITGNYDTFQAEIEMSRWLEADIPFDAVFSHNDDNTFGVVRALESHGLSDKTLVSVDGVTEIYPLIHNGKVNATVVQSPNEMIEVGFKALELYLSGKKIAPHYYTSSYLYEGLAKD</sequence>
<keyword evidence="4" id="KW-0812">Transmembrane</keyword>
<name>A0ABT7MQA4_9BACL</name>
<keyword evidence="4" id="KW-0472">Membrane</keyword>
<dbReference type="SUPFAM" id="SSF53822">
    <property type="entry name" value="Periplasmic binding protein-like I"/>
    <property type="match status" value="1"/>
</dbReference>
<dbReference type="Gene3D" id="3.40.50.2300">
    <property type="match status" value="2"/>
</dbReference>
<gene>
    <name evidence="6" type="ORF">QR695_10245</name>
</gene>
<evidence type="ECO:0000259" key="5">
    <source>
        <dbReference type="Pfam" id="PF13407"/>
    </source>
</evidence>
<evidence type="ECO:0000313" key="6">
    <source>
        <dbReference type="EMBL" id="MDL5377383.1"/>
    </source>
</evidence>
<dbReference type="RefSeq" id="WP_286038417.1">
    <property type="nucleotide sequence ID" value="NZ_CP183077.1"/>
</dbReference>
<feature type="domain" description="Periplasmic binding protein" evidence="5">
    <location>
        <begin position="39"/>
        <end position="294"/>
    </location>
</feature>
<dbReference type="Proteomes" id="UP001230807">
    <property type="component" value="Unassembled WGS sequence"/>
</dbReference>
<dbReference type="PANTHER" id="PTHR46847">
    <property type="entry name" value="D-ALLOSE-BINDING PERIPLASMIC PROTEIN-RELATED"/>
    <property type="match status" value="1"/>
</dbReference>
<dbReference type="PANTHER" id="PTHR46847:SF3">
    <property type="entry name" value="GALACTOFURANOSE-BINDING PROTEIN YTFQ"/>
    <property type="match status" value="1"/>
</dbReference>
<dbReference type="InterPro" id="IPR025997">
    <property type="entry name" value="SBP_2_dom"/>
</dbReference>
<keyword evidence="7" id="KW-1185">Reference proteome</keyword>
<dbReference type="CDD" id="cd01536">
    <property type="entry name" value="PBP1_ABC_sugar_binding-like"/>
    <property type="match status" value="1"/>
</dbReference>
<accession>A0ABT7MQA4</accession>
<dbReference type="Pfam" id="PF13407">
    <property type="entry name" value="Peripla_BP_4"/>
    <property type="match status" value="1"/>
</dbReference>
<feature type="transmembrane region" description="Helical" evidence="4">
    <location>
        <begin position="7"/>
        <end position="28"/>
    </location>
</feature>
<evidence type="ECO:0000256" key="2">
    <source>
        <dbReference type="ARBA" id="ARBA00007639"/>
    </source>
</evidence>
<keyword evidence="4" id="KW-1133">Transmembrane helix</keyword>
<comment type="caution">
    <text evidence="6">The sequence shown here is derived from an EMBL/GenBank/DDBJ whole genome shotgun (WGS) entry which is preliminary data.</text>
</comment>
<proteinExistence type="inferred from homology"/>
<keyword evidence="3" id="KW-0732">Signal</keyword>
<dbReference type="InterPro" id="IPR028082">
    <property type="entry name" value="Peripla_BP_I"/>
</dbReference>